<comment type="caution">
    <text evidence="2">The sequence shown here is derived from an EMBL/GenBank/DDBJ whole genome shotgun (WGS) entry which is preliminary data.</text>
</comment>
<feature type="transmembrane region" description="Helical" evidence="1">
    <location>
        <begin position="34"/>
        <end position="57"/>
    </location>
</feature>
<dbReference type="Pfam" id="PF14150">
    <property type="entry name" value="YesK"/>
    <property type="match status" value="1"/>
</dbReference>
<reference evidence="3" key="1">
    <citation type="journal article" date="2019" name="Int. J. Syst. Evol. Microbiol.">
        <title>The Global Catalogue of Microorganisms (GCM) 10K type strain sequencing project: providing services to taxonomists for standard genome sequencing and annotation.</title>
        <authorList>
            <consortium name="The Broad Institute Genomics Platform"/>
            <consortium name="The Broad Institute Genome Sequencing Center for Infectious Disease"/>
            <person name="Wu L."/>
            <person name="Ma J."/>
        </authorList>
    </citation>
    <scope>NUCLEOTIDE SEQUENCE [LARGE SCALE GENOMIC DNA]</scope>
    <source>
        <strain evidence="3">IBRC-M 10703</strain>
    </source>
</reference>
<feature type="transmembrane region" description="Helical" evidence="1">
    <location>
        <begin position="63"/>
        <end position="86"/>
    </location>
</feature>
<feature type="transmembrane region" description="Helical" evidence="1">
    <location>
        <begin position="6"/>
        <end position="27"/>
    </location>
</feature>
<sequence length="89" mass="9685">MDALMLEGWTPILLIGIAIAIIIFFVSRKISRKALILISIVLSLVCVGIVIYSLVVVRGWEGIGLLFVTFSGFVGIWIGTISGFIFKGK</sequence>
<keyword evidence="1" id="KW-1133">Transmembrane helix</keyword>
<keyword evidence="1" id="KW-0472">Membrane</keyword>
<evidence type="ECO:0000256" key="1">
    <source>
        <dbReference type="SAM" id="Phobius"/>
    </source>
</evidence>
<evidence type="ECO:0000313" key="3">
    <source>
        <dbReference type="Proteomes" id="UP001595772"/>
    </source>
</evidence>
<keyword evidence="1" id="KW-0812">Transmembrane</keyword>
<name>A0ABV8H3K7_9BACI</name>
<proteinExistence type="predicted"/>
<dbReference type="RefSeq" id="WP_379497982.1">
    <property type="nucleotide sequence ID" value="NZ_JBHSAO010000016.1"/>
</dbReference>
<dbReference type="InterPro" id="IPR025434">
    <property type="entry name" value="YesK-like"/>
</dbReference>
<dbReference type="Proteomes" id="UP001595772">
    <property type="component" value="Unassembled WGS sequence"/>
</dbReference>
<accession>A0ABV8H3K7</accession>
<organism evidence="2 3">
    <name type="scientific">Oceanobacillus longus</name>
    <dbReference type="NCBI Taxonomy" id="930120"/>
    <lineage>
        <taxon>Bacteria</taxon>
        <taxon>Bacillati</taxon>
        <taxon>Bacillota</taxon>
        <taxon>Bacilli</taxon>
        <taxon>Bacillales</taxon>
        <taxon>Bacillaceae</taxon>
        <taxon>Oceanobacillus</taxon>
    </lineage>
</organism>
<dbReference type="EMBL" id="JBHSAO010000016">
    <property type="protein sequence ID" value="MFC4025487.1"/>
    <property type="molecule type" value="Genomic_DNA"/>
</dbReference>
<evidence type="ECO:0000313" key="2">
    <source>
        <dbReference type="EMBL" id="MFC4025487.1"/>
    </source>
</evidence>
<protein>
    <submittedName>
        <fullName evidence="2">YesK family protein</fullName>
    </submittedName>
</protein>
<keyword evidence="3" id="KW-1185">Reference proteome</keyword>
<gene>
    <name evidence="2" type="ORF">ACFOUV_17020</name>
</gene>